<feature type="transmembrane region" description="Helical" evidence="1">
    <location>
        <begin position="6"/>
        <end position="22"/>
    </location>
</feature>
<evidence type="ECO:0000313" key="2">
    <source>
        <dbReference type="EMBL" id="SFX00361.1"/>
    </source>
</evidence>
<evidence type="ECO:0000256" key="1">
    <source>
        <dbReference type="SAM" id="Phobius"/>
    </source>
</evidence>
<proteinExistence type="predicted"/>
<feature type="transmembrane region" description="Helical" evidence="1">
    <location>
        <begin position="29"/>
        <end position="47"/>
    </location>
</feature>
<accession>A0A1K1TI19</accession>
<evidence type="ECO:0000313" key="3">
    <source>
        <dbReference type="Proteomes" id="UP000182350"/>
    </source>
</evidence>
<organism evidence="2 3">
    <name type="scientific">Marinospirillum alkaliphilum DSM 21637</name>
    <dbReference type="NCBI Taxonomy" id="1122209"/>
    <lineage>
        <taxon>Bacteria</taxon>
        <taxon>Pseudomonadati</taxon>
        <taxon>Pseudomonadota</taxon>
        <taxon>Gammaproteobacteria</taxon>
        <taxon>Oceanospirillales</taxon>
        <taxon>Oceanospirillaceae</taxon>
        <taxon>Marinospirillum</taxon>
    </lineage>
</organism>
<sequence>MAPSIVFLHFIGVVIVILGLTLREKRRTLGTALAVAGFLIGTAPVWYGHFVGPSPSEMRQMQIQQFMIPDRPAE</sequence>
<dbReference type="OrthoDB" id="6120889at2"/>
<dbReference type="AlphaFoldDB" id="A0A1K1TI19"/>
<dbReference type="STRING" id="1122209.SAMN02745752_00172"/>
<protein>
    <submittedName>
        <fullName evidence="2">Uncharacterized protein</fullName>
    </submittedName>
</protein>
<keyword evidence="1" id="KW-1133">Transmembrane helix</keyword>
<dbReference type="Proteomes" id="UP000182350">
    <property type="component" value="Unassembled WGS sequence"/>
</dbReference>
<keyword evidence="1" id="KW-0472">Membrane</keyword>
<dbReference type="EMBL" id="FPJW01000001">
    <property type="protein sequence ID" value="SFX00361.1"/>
    <property type="molecule type" value="Genomic_DNA"/>
</dbReference>
<gene>
    <name evidence="2" type="ORF">SAMN02745752_00172</name>
</gene>
<keyword evidence="1" id="KW-0812">Transmembrane</keyword>
<dbReference type="RefSeq" id="WP_072324429.1">
    <property type="nucleotide sequence ID" value="NZ_FPJW01000001.1"/>
</dbReference>
<reference evidence="2 3" key="1">
    <citation type="submission" date="2016-11" db="EMBL/GenBank/DDBJ databases">
        <authorList>
            <person name="Jaros S."/>
            <person name="Januszkiewicz K."/>
            <person name="Wedrychowicz H."/>
        </authorList>
    </citation>
    <scope>NUCLEOTIDE SEQUENCE [LARGE SCALE GENOMIC DNA]</scope>
    <source>
        <strain evidence="2 3">DSM 21637</strain>
    </source>
</reference>
<keyword evidence="3" id="KW-1185">Reference proteome</keyword>
<name>A0A1K1TI19_9GAMM</name>